<dbReference type="Proteomes" id="UP001183226">
    <property type="component" value="Unassembled WGS sequence"/>
</dbReference>
<dbReference type="EC" id="5.1.1.1" evidence="5"/>
<dbReference type="PANTHER" id="PTHR28004:SF8">
    <property type="entry name" value="D-SERINE DEAMINASE"/>
    <property type="match status" value="1"/>
</dbReference>
<keyword evidence="5" id="KW-0413">Isomerase</keyword>
<evidence type="ECO:0000256" key="1">
    <source>
        <dbReference type="ARBA" id="ARBA00005323"/>
    </source>
</evidence>
<evidence type="ECO:0000259" key="4">
    <source>
        <dbReference type="SMART" id="SM01119"/>
    </source>
</evidence>
<dbReference type="InterPro" id="IPR001608">
    <property type="entry name" value="Ala_racemase_N"/>
</dbReference>
<dbReference type="SMART" id="SM01119">
    <property type="entry name" value="D-ser_dehydrat"/>
    <property type="match status" value="1"/>
</dbReference>
<dbReference type="EMBL" id="JAVREK010000017">
    <property type="protein sequence ID" value="MDT0303714.1"/>
    <property type="molecule type" value="Genomic_DNA"/>
</dbReference>
<comment type="caution">
    <text evidence="5">The sequence shown here is derived from an EMBL/GenBank/DDBJ whole genome shotgun (WGS) entry which is preliminary data.</text>
</comment>
<dbReference type="Gene3D" id="2.40.37.20">
    <property type="entry name" value="D-serine dehydratase-like domain"/>
    <property type="match status" value="1"/>
</dbReference>
<dbReference type="GO" id="GO:0008784">
    <property type="term" value="F:alanine racemase activity"/>
    <property type="evidence" value="ECO:0007669"/>
    <property type="project" value="UniProtKB-EC"/>
</dbReference>
<dbReference type="Pfam" id="PF14031">
    <property type="entry name" value="D-ser_dehydrat"/>
    <property type="match status" value="1"/>
</dbReference>
<comment type="similarity">
    <text evidence="1">Belongs to the DSD1 family.</text>
</comment>
<organism evidence="5 6">
    <name type="scientific">Streptomonospora wellingtoniae</name>
    <dbReference type="NCBI Taxonomy" id="3075544"/>
    <lineage>
        <taxon>Bacteria</taxon>
        <taxon>Bacillati</taxon>
        <taxon>Actinomycetota</taxon>
        <taxon>Actinomycetes</taxon>
        <taxon>Streptosporangiales</taxon>
        <taxon>Nocardiopsidaceae</taxon>
        <taxon>Streptomonospora</taxon>
    </lineage>
</organism>
<dbReference type="InterPro" id="IPR026956">
    <property type="entry name" value="D-ser_dehydrat-like_dom"/>
</dbReference>
<dbReference type="InterPro" id="IPR051466">
    <property type="entry name" value="D-amino_acid_metab_enzyme"/>
</dbReference>
<sequence length="446" mass="46889">MTEPASDSATAGPGGGRPSALAGSGLPAGPLAALDSEPVEARSLPASPASAADVRAAGLALNDLWLPAVVLREDALRHNLDRFARWCADRGADLAPHGKTTMSPQLWSAQLDRGAWGLTAATVAQARVMRRFGARRVLIANEVVEPAQLAWLARELADPGFTPMCLVDSAAGAAALEAAMADAPRPLPVLLELGVAGRRTGVRGAEGALDLARRIAAADRLRLVGVEGYEGVLPQRRDGDAPERVRTWLAGLAELTAGADAEGLFSATDEIVVTAGGSAYPDLAAEALTSLPELSRPVRPVVRSGCYITHDDLFMDRASPLRSGVDPDPLRPALTCYARVLSCPEPGRALLGAGKRDVSFDIDLPRPRALLRDGGRIPLAGGVRVVELNDHHGFLDVEEAAGEAVPRVGDVVELGLSHPCTVFDKWPLIPVLDSRDRVVDAVRTLF</sequence>
<evidence type="ECO:0000313" key="5">
    <source>
        <dbReference type="EMBL" id="MDT0303714.1"/>
    </source>
</evidence>
<dbReference type="InterPro" id="IPR029066">
    <property type="entry name" value="PLP-binding_barrel"/>
</dbReference>
<dbReference type="InterPro" id="IPR042208">
    <property type="entry name" value="D-ser_dehydrat-like_sf"/>
</dbReference>
<gene>
    <name evidence="5" type="ORF">RM446_16490</name>
</gene>
<keyword evidence="6" id="KW-1185">Reference proteome</keyword>
<reference evidence="6" key="1">
    <citation type="submission" date="2023-07" db="EMBL/GenBank/DDBJ databases">
        <title>30 novel species of actinomycetes from the DSMZ collection.</title>
        <authorList>
            <person name="Nouioui I."/>
        </authorList>
    </citation>
    <scope>NUCLEOTIDE SEQUENCE [LARGE SCALE GENOMIC DNA]</scope>
    <source>
        <strain evidence="6">DSM 45055</strain>
    </source>
</reference>
<name>A0ABU2KWP9_9ACTN</name>
<evidence type="ECO:0000256" key="2">
    <source>
        <dbReference type="ARBA" id="ARBA00023239"/>
    </source>
</evidence>
<dbReference type="RefSeq" id="WP_311546196.1">
    <property type="nucleotide sequence ID" value="NZ_JAVREK010000017.1"/>
</dbReference>
<feature type="region of interest" description="Disordered" evidence="3">
    <location>
        <begin position="1"/>
        <end position="34"/>
    </location>
</feature>
<protein>
    <submittedName>
        <fullName evidence="5">Alanine racemase</fullName>
        <ecNumber evidence="5">5.1.1.1</ecNumber>
    </submittedName>
</protein>
<dbReference type="Pfam" id="PF01168">
    <property type="entry name" value="Ala_racemase_N"/>
    <property type="match status" value="1"/>
</dbReference>
<dbReference type="SUPFAM" id="SSF51419">
    <property type="entry name" value="PLP-binding barrel"/>
    <property type="match status" value="1"/>
</dbReference>
<feature type="domain" description="D-serine dehydratase-like" evidence="4">
    <location>
        <begin position="333"/>
        <end position="433"/>
    </location>
</feature>
<dbReference type="Gene3D" id="3.20.20.10">
    <property type="entry name" value="Alanine racemase"/>
    <property type="match status" value="1"/>
</dbReference>
<keyword evidence="2" id="KW-0456">Lyase</keyword>
<feature type="compositionally biased region" description="Low complexity" evidence="3">
    <location>
        <begin position="18"/>
        <end position="34"/>
    </location>
</feature>
<dbReference type="PANTHER" id="PTHR28004">
    <property type="entry name" value="ZGC:162816-RELATED"/>
    <property type="match status" value="1"/>
</dbReference>
<evidence type="ECO:0000256" key="3">
    <source>
        <dbReference type="SAM" id="MobiDB-lite"/>
    </source>
</evidence>
<proteinExistence type="inferred from homology"/>
<evidence type="ECO:0000313" key="6">
    <source>
        <dbReference type="Proteomes" id="UP001183226"/>
    </source>
</evidence>
<accession>A0ABU2KWP9</accession>